<keyword evidence="2 7" id="KW-0808">Transferase</keyword>
<dbReference type="AlphaFoldDB" id="A0A1Q2LIW2"/>
<comment type="catalytic activity">
    <reaction evidence="7">
        <text>shikimate + ATP = 3-phosphoshikimate + ADP + H(+)</text>
        <dbReference type="Rhea" id="RHEA:13121"/>
        <dbReference type="ChEBI" id="CHEBI:15378"/>
        <dbReference type="ChEBI" id="CHEBI:30616"/>
        <dbReference type="ChEBI" id="CHEBI:36208"/>
        <dbReference type="ChEBI" id="CHEBI:145989"/>
        <dbReference type="ChEBI" id="CHEBI:456216"/>
        <dbReference type="EC" id="2.7.1.71"/>
    </reaction>
</comment>
<comment type="similarity">
    <text evidence="7">Belongs to the shikimate kinase family.</text>
</comment>
<dbReference type="GO" id="GO:0009423">
    <property type="term" value="P:chorismate biosynthetic process"/>
    <property type="evidence" value="ECO:0007669"/>
    <property type="project" value="UniProtKB-UniRule"/>
</dbReference>
<dbReference type="GO" id="GO:0008652">
    <property type="term" value="P:amino acid biosynthetic process"/>
    <property type="evidence" value="ECO:0007669"/>
    <property type="project" value="UniProtKB-KW"/>
</dbReference>
<feature type="binding site" evidence="7">
    <location>
        <position position="33"/>
    </location>
    <ligand>
        <name>substrate</name>
    </ligand>
</feature>
<dbReference type="InterPro" id="IPR031322">
    <property type="entry name" value="Shikimate/glucono_kinase"/>
</dbReference>
<keyword evidence="6 7" id="KW-0057">Aromatic amino acid biosynthesis</keyword>
<dbReference type="PANTHER" id="PTHR21087:SF16">
    <property type="entry name" value="SHIKIMATE KINASE 1, CHLOROPLASTIC"/>
    <property type="match status" value="1"/>
</dbReference>
<dbReference type="EC" id="2.7.1.71" evidence="7"/>
<keyword evidence="7" id="KW-0963">Cytoplasm</keyword>
<evidence type="ECO:0000256" key="7">
    <source>
        <dbReference type="HAMAP-Rule" id="MF_00109"/>
    </source>
</evidence>
<evidence type="ECO:0000256" key="2">
    <source>
        <dbReference type="ARBA" id="ARBA00022679"/>
    </source>
</evidence>
<proteinExistence type="inferred from homology"/>
<sequence length="172" mass="19538">MDNIILIGFMGSGKSTIAKLLATALNMPFIDSDTYIAKKEKSSIKDIFTYKGEAYFRHLESLFIESFSTQKGYIIATGGGMPIFNNVRGLGVCFYLQSDFDTITQRILKEKEATKENTRPLFDDISTAKALYNERMKIYENSCDYIIDSRQDTQAIVDRIISLLHTKPIHPQ</sequence>
<keyword evidence="5 7" id="KW-0067">ATP-binding</keyword>
<dbReference type="GO" id="GO:0004765">
    <property type="term" value="F:shikimate kinase activity"/>
    <property type="evidence" value="ECO:0007669"/>
    <property type="project" value="UniProtKB-UniRule"/>
</dbReference>
<dbReference type="PRINTS" id="PR01100">
    <property type="entry name" value="SHIKIMTKNASE"/>
</dbReference>
<comment type="pathway">
    <text evidence="7">Metabolic intermediate biosynthesis; chorismate biosynthesis; chorismate from D-erythrose 4-phosphate and phosphoenolpyruvate: step 5/7.</text>
</comment>
<gene>
    <name evidence="7" type="primary">aroK</name>
    <name evidence="8" type="ORF">XJ32_09515</name>
</gene>
<dbReference type="EMBL" id="CP019645">
    <property type="protein sequence ID" value="AQQ60285.1"/>
    <property type="molecule type" value="Genomic_DNA"/>
</dbReference>
<dbReference type="InterPro" id="IPR000623">
    <property type="entry name" value="Shikimate_kinase/TSH1"/>
</dbReference>
<comment type="function">
    <text evidence="7">Catalyzes the specific phosphorylation of the 3-hydroxyl group of shikimic acid using ATP as a cosubstrate.</text>
</comment>
<feature type="binding site" evidence="7">
    <location>
        <position position="57"/>
    </location>
    <ligand>
        <name>substrate</name>
    </ligand>
</feature>
<feature type="binding site" evidence="7">
    <location>
        <position position="15"/>
    </location>
    <ligand>
        <name>Mg(2+)</name>
        <dbReference type="ChEBI" id="CHEBI:18420"/>
    </ligand>
</feature>
<feature type="binding site" evidence="7">
    <location>
        <position position="135"/>
    </location>
    <ligand>
        <name>substrate</name>
    </ligand>
</feature>
<comment type="subunit">
    <text evidence="7">Monomer.</text>
</comment>
<name>A0A1Q2LIW2_9HELI</name>
<dbReference type="KEGG" id="hbl:XJ32_09515"/>
<evidence type="ECO:0000256" key="6">
    <source>
        <dbReference type="ARBA" id="ARBA00023141"/>
    </source>
</evidence>
<dbReference type="SUPFAM" id="SSF52540">
    <property type="entry name" value="P-loop containing nucleoside triphosphate hydrolases"/>
    <property type="match status" value="1"/>
</dbReference>
<comment type="caution">
    <text evidence="7">Lacks conserved residue(s) required for the propagation of feature annotation.</text>
</comment>
<evidence type="ECO:0000256" key="3">
    <source>
        <dbReference type="ARBA" id="ARBA00022741"/>
    </source>
</evidence>
<dbReference type="Proteomes" id="UP000188298">
    <property type="component" value="Chromosome"/>
</dbReference>
<keyword evidence="3 7" id="KW-0547">Nucleotide-binding</keyword>
<feature type="binding site" evidence="7">
    <location>
        <begin position="11"/>
        <end position="16"/>
    </location>
    <ligand>
        <name>ATP</name>
        <dbReference type="ChEBI" id="CHEBI:30616"/>
    </ligand>
</feature>
<dbReference type="RefSeq" id="WP_077389346.1">
    <property type="nucleotide sequence ID" value="NZ_CP019645.1"/>
</dbReference>
<evidence type="ECO:0000313" key="9">
    <source>
        <dbReference type="Proteomes" id="UP000188298"/>
    </source>
</evidence>
<dbReference type="InterPro" id="IPR027417">
    <property type="entry name" value="P-loop_NTPase"/>
</dbReference>
<dbReference type="GO" id="GO:0005829">
    <property type="term" value="C:cytosol"/>
    <property type="evidence" value="ECO:0007669"/>
    <property type="project" value="TreeGrafter"/>
</dbReference>
<dbReference type="Gene3D" id="3.40.50.300">
    <property type="entry name" value="P-loop containing nucleotide triphosphate hydrolases"/>
    <property type="match status" value="1"/>
</dbReference>
<keyword evidence="7" id="KW-0479">Metal-binding</keyword>
<organism evidence="8 9">
    <name type="scientific">Helicobacter bilis</name>
    <dbReference type="NCBI Taxonomy" id="37372"/>
    <lineage>
        <taxon>Bacteria</taxon>
        <taxon>Pseudomonadati</taxon>
        <taxon>Campylobacterota</taxon>
        <taxon>Epsilonproteobacteria</taxon>
        <taxon>Campylobacterales</taxon>
        <taxon>Helicobacteraceae</taxon>
        <taxon>Helicobacter</taxon>
    </lineage>
</organism>
<dbReference type="UniPathway" id="UPA00053">
    <property type="reaction ID" value="UER00088"/>
</dbReference>
<keyword evidence="7" id="KW-0460">Magnesium</keyword>
<evidence type="ECO:0000256" key="1">
    <source>
        <dbReference type="ARBA" id="ARBA00022605"/>
    </source>
</evidence>
<keyword evidence="4 7" id="KW-0418">Kinase</keyword>
<protein>
    <recommendedName>
        <fullName evidence="7">Shikimate kinase</fullName>
        <shortName evidence="7">SK</shortName>
        <ecNumber evidence="7">2.7.1.71</ecNumber>
    </recommendedName>
</protein>
<feature type="binding site" evidence="7">
    <location>
        <position position="119"/>
    </location>
    <ligand>
        <name>ATP</name>
        <dbReference type="ChEBI" id="CHEBI:30616"/>
    </ligand>
</feature>
<comment type="subcellular location">
    <subcellularLocation>
        <location evidence="7">Cytoplasm</location>
    </subcellularLocation>
</comment>
<dbReference type="GO" id="GO:0000287">
    <property type="term" value="F:magnesium ion binding"/>
    <property type="evidence" value="ECO:0007669"/>
    <property type="project" value="UniProtKB-UniRule"/>
</dbReference>
<accession>A0A1Q2LIW2</accession>
<comment type="cofactor">
    <cofactor evidence="7">
        <name>Mg(2+)</name>
        <dbReference type="ChEBI" id="CHEBI:18420"/>
    </cofactor>
    <text evidence="7">Binds 1 Mg(2+) ion per subunit.</text>
</comment>
<evidence type="ECO:0000256" key="4">
    <source>
        <dbReference type="ARBA" id="ARBA00022777"/>
    </source>
</evidence>
<dbReference type="HAMAP" id="MF_00109">
    <property type="entry name" value="Shikimate_kinase"/>
    <property type="match status" value="1"/>
</dbReference>
<dbReference type="GO" id="GO:0005524">
    <property type="term" value="F:ATP binding"/>
    <property type="evidence" value="ECO:0007669"/>
    <property type="project" value="UniProtKB-UniRule"/>
</dbReference>
<dbReference type="CDD" id="cd00464">
    <property type="entry name" value="SK"/>
    <property type="match status" value="1"/>
</dbReference>
<evidence type="ECO:0000313" key="8">
    <source>
        <dbReference type="EMBL" id="AQQ60285.1"/>
    </source>
</evidence>
<reference evidence="8 9" key="1">
    <citation type="submission" date="2017-02" db="EMBL/GenBank/DDBJ databases">
        <title>Whole genome sequencing of Helicobacter bilis strain AAQJH.</title>
        <authorList>
            <person name="Conlan S."/>
            <person name="Thomas P.J."/>
            <person name="Mullikin J."/>
            <person name="Palmore T.N."/>
            <person name="Frank K.M."/>
            <person name="Segre J.A."/>
        </authorList>
    </citation>
    <scope>NUCLEOTIDE SEQUENCE [LARGE SCALE GENOMIC DNA]</scope>
    <source>
        <strain evidence="8 9">AAQJH</strain>
    </source>
</reference>
<keyword evidence="1 7" id="KW-0028">Amino-acid biosynthesis</keyword>
<dbReference type="GO" id="GO:0009073">
    <property type="term" value="P:aromatic amino acid family biosynthetic process"/>
    <property type="evidence" value="ECO:0007669"/>
    <property type="project" value="UniProtKB-KW"/>
</dbReference>
<evidence type="ECO:0000256" key="5">
    <source>
        <dbReference type="ARBA" id="ARBA00022840"/>
    </source>
</evidence>
<dbReference type="PANTHER" id="PTHR21087">
    <property type="entry name" value="SHIKIMATE KINASE"/>
    <property type="match status" value="1"/>
</dbReference>
<dbReference type="Pfam" id="PF01202">
    <property type="entry name" value="SKI"/>
    <property type="match status" value="1"/>
</dbReference>
<feature type="binding site" evidence="7">
    <location>
        <position position="79"/>
    </location>
    <ligand>
        <name>substrate</name>
    </ligand>
</feature>